<dbReference type="Pfam" id="PF00248">
    <property type="entry name" value="Aldo_ket_red"/>
    <property type="match status" value="1"/>
</dbReference>
<protein>
    <recommendedName>
        <fullName evidence="2">NADP-dependent oxidoreductase domain-containing protein</fullName>
    </recommendedName>
</protein>
<organism evidence="3">
    <name type="scientific">marine metagenome</name>
    <dbReference type="NCBI Taxonomy" id="408172"/>
    <lineage>
        <taxon>unclassified sequences</taxon>
        <taxon>metagenomes</taxon>
        <taxon>ecological metagenomes</taxon>
    </lineage>
</organism>
<dbReference type="EMBL" id="UINC01037066">
    <property type="protein sequence ID" value="SVB31991.1"/>
    <property type="molecule type" value="Genomic_DNA"/>
</dbReference>
<gene>
    <name evidence="3" type="ORF">METZ01_LOCUS184845</name>
</gene>
<dbReference type="Gene3D" id="3.20.20.100">
    <property type="entry name" value="NADP-dependent oxidoreductase domain"/>
    <property type="match status" value="1"/>
</dbReference>
<dbReference type="PANTHER" id="PTHR43364">
    <property type="entry name" value="NADH-SPECIFIC METHYLGLYOXAL REDUCTASE-RELATED"/>
    <property type="match status" value="1"/>
</dbReference>
<keyword evidence="1" id="KW-0560">Oxidoreductase</keyword>
<dbReference type="InterPro" id="IPR036812">
    <property type="entry name" value="NAD(P)_OxRdtase_dom_sf"/>
</dbReference>
<dbReference type="SUPFAM" id="SSF51430">
    <property type="entry name" value="NAD(P)-linked oxidoreductase"/>
    <property type="match status" value="1"/>
</dbReference>
<dbReference type="GO" id="GO:0016491">
    <property type="term" value="F:oxidoreductase activity"/>
    <property type="evidence" value="ECO:0007669"/>
    <property type="project" value="UniProtKB-KW"/>
</dbReference>
<dbReference type="PANTHER" id="PTHR43364:SF4">
    <property type="entry name" value="NAD(P)-LINKED OXIDOREDUCTASE SUPERFAMILY PROTEIN"/>
    <property type="match status" value="1"/>
</dbReference>
<evidence type="ECO:0000313" key="3">
    <source>
        <dbReference type="EMBL" id="SVB31991.1"/>
    </source>
</evidence>
<evidence type="ECO:0000256" key="1">
    <source>
        <dbReference type="ARBA" id="ARBA00023002"/>
    </source>
</evidence>
<sequence length="314" mass="35754">MKYRKIGMLDQEISQLVLGSMVFSLDDVFAGYGLLDRFFEAGGNAVDTAYIYSGGDGERLLGMWMKKHGNRTDVFVAGKGGHPNGKVPRPRIAPEEVRADIDTTLIRMQTDYIDLYMLHRDDEQIPVSTVIDYFNEEIGRGRVRSVGVSNWQRQRIVDANEYANSRGLKGLVVSSNNFSLAMAMRPHWHGVLCVDRPAWEWHKETQLALMPWSSQARGFFSGKFAPDKRDDRHMVEIYYNNENFERLNRAQSLGREKGSSAIQISLAYVMQQPFPIFPIIGPRNLDELDSSLGAVTVELTEKEMRWLNLEIEGL</sequence>
<dbReference type="InterPro" id="IPR020471">
    <property type="entry name" value="AKR"/>
</dbReference>
<evidence type="ECO:0000259" key="2">
    <source>
        <dbReference type="Pfam" id="PF00248"/>
    </source>
</evidence>
<proteinExistence type="predicted"/>
<feature type="domain" description="NADP-dependent oxidoreductase" evidence="2">
    <location>
        <begin position="34"/>
        <end position="305"/>
    </location>
</feature>
<dbReference type="AlphaFoldDB" id="A0A382D2Q7"/>
<dbReference type="PRINTS" id="PR00069">
    <property type="entry name" value="ALDKETRDTASE"/>
</dbReference>
<reference evidence="3" key="1">
    <citation type="submission" date="2018-05" db="EMBL/GenBank/DDBJ databases">
        <authorList>
            <person name="Lanie J.A."/>
            <person name="Ng W.-L."/>
            <person name="Kazmierczak K.M."/>
            <person name="Andrzejewski T.M."/>
            <person name="Davidsen T.M."/>
            <person name="Wayne K.J."/>
            <person name="Tettelin H."/>
            <person name="Glass J.I."/>
            <person name="Rusch D."/>
            <person name="Podicherti R."/>
            <person name="Tsui H.-C.T."/>
            <person name="Winkler M.E."/>
        </authorList>
    </citation>
    <scope>NUCLEOTIDE SEQUENCE</scope>
</reference>
<name>A0A382D2Q7_9ZZZZ</name>
<dbReference type="InterPro" id="IPR023210">
    <property type="entry name" value="NADP_OxRdtase_dom"/>
</dbReference>
<dbReference type="GO" id="GO:0005829">
    <property type="term" value="C:cytosol"/>
    <property type="evidence" value="ECO:0007669"/>
    <property type="project" value="TreeGrafter"/>
</dbReference>
<accession>A0A382D2Q7</accession>
<dbReference type="InterPro" id="IPR050523">
    <property type="entry name" value="AKR_Detox_Biosynth"/>
</dbReference>
<dbReference type="CDD" id="cd19082">
    <property type="entry name" value="AKR_AKR10A1_2"/>
    <property type="match status" value="1"/>
</dbReference>